<protein>
    <submittedName>
        <fullName evidence="2">Uncharacterized protein</fullName>
    </submittedName>
</protein>
<proteinExistence type="predicted"/>
<name>A0A5B7JJT7_PORTR</name>
<accession>A0A5B7JJT7</accession>
<sequence>MASLGSTGHARQHLSDATLSQVPSSPNNIPPPPSPFTSYLNMTQQLKAYVVGLLTVHCNVPCWSPLLTVHYDLP</sequence>
<reference evidence="2 3" key="1">
    <citation type="submission" date="2019-05" db="EMBL/GenBank/DDBJ databases">
        <title>Another draft genome of Portunus trituberculatus and its Hox gene families provides insights of decapod evolution.</title>
        <authorList>
            <person name="Jeong J.-H."/>
            <person name="Song I."/>
            <person name="Kim S."/>
            <person name="Choi T."/>
            <person name="Kim D."/>
            <person name="Ryu S."/>
            <person name="Kim W."/>
        </authorList>
    </citation>
    <scope>NUCLEOTIDE SEQUENCE [LARGE SCALE GENOMIC DNA]</scope>
    <source>
        <tissue evidence="2">Muscle</tissue>
    </source>
</reference>
<comment type="caution">
    <text evidence="2">The sequence shown here is derived from an EMBL/GenBank/DDBJ whole genome shotgun (WGS) entry which is preliminary data.</text>
</comment>
<keyword evidence="3" id="KW-1185">Reference proteome</keyword>
<dbReference type="AlphaFoldDB" id="A0A5B7JJT7"/>
<organism evidence="2 3">
    <name type="scientific">Portunus trituberculatus</name>
    <name type="common">Swimming crab</name>
    <name type="synonym">Neptunus trituberculatus</name>
    <dbReference type="NCBI Taxonomy" id="210409"/>
    <lineage>
        <taxon>Eukaryota</taxon>
        <taxon>Metazoa</taxon>
        <taxon>Ecdysozoa</taxon>
        <taxon>Arthropoda</taxon>
        <taxon>Crustacea</taxon>
        <taxon>Multicrustacea</taxon>
        <taxon>Malacostraca</taxon>
        <taxon>Eumalacostraca</taxon>
        <taxon>Eucarida</taxon>
        <taxon>Decapoda</taxon>
        <taxon>Pleocyemata</taxon>
        <taxon>Brachyura</taxon>
        <taxon>Eubrachyura</taxon>
        <taxon>Portunoidea</taxon>
        <taxon>Portunidae</taxon>
        <taxon>Portuninae</taxon>
        <taxon>Portunus</taxon>
    </lineage>
</organism>
<evidence type="ECO:0000256" key="1">
    <source>
        <dbReference type="SAM" id="MobiDB-lite"/>
    </source>
</evidence>
<gene>
    <name evidence="2" type="ORF">E2C01_088422</name>
</gene>
<feature type="region of interest" description="Disordered" evidence="1">
    <location>
        <begin position="1"/>
        <end position="36"/>
    </location>
</feature>
<evidence type="ECO:0000313" key="3">
    <source>
        <dbReference type="Proteomes" id="UP000324222"/>
    </source>
</evidence>
<dbReference type="Proteomes" id="UP000324222">
    <property type="component" value="Unassembled WGS sequence"/>
</dbReference>
<dbReference type="EMBL" id="VSRR010094400">
    <property type="protein sequence ID" value="MPC93298.1"/>
    <property type="molecule type" value="Genomic_DNA"/>
</dbReference>
<evidence type="ECO:0000313" key="2">
    <source>
        <dbReference type="EMBL" id="MPC93298.1"/>
    </source>
</evidence>